<proteinExistence type="predicted"/>
<accession>A0A1G2IEF2</accession>
<name>A0A1G2IEF2_9BACT</name>
<dbReference type="InterPro" id="IPR005754">
    <property type="entry name" value="Sortase"/>
</dbReference>
<organism evidence="3 4">
    <name type="scientific">Candidatus Staskawiczbacteria bacterium RIFCSPLOWO2_01_FULL_38_12b</name>
    <dbReference type="NCBI Taxonomy" id="1802214"/>
    <lineage>
        <taxon>Bacteria</taxon>
        <taxon>Candidatus Staskawicziibacteriota</taxon>
    </lineage>
</organism>
<dbReference type="SUPFAM" id="SSF63817">
    <property type="entry name" value="Sortase"/>
    <property type="match status" value="1"/>
</dbReference>
<gene>
    <name evidence="3" type="ORF">A2908_00010</name>
</gene>
<dbReference type="Proteomes" id="UP000176774">
    <property type="component" value="Unassembled WGS sequence"/>
</dbReference>
<keyword evidence="2" id="KW-0472">Membrane</keyword>
<dbReference type="CDD" id="cd05830">
    <property type="entry name" value="Sortase_E"/>
    <property type="match status" value="1"/>
</dbReference>
<feature type="transmembrane region" description="Helical" evidence="2">
    <location>
        <begin position="12"/>
        <end position="33"/>
    </location>
</feature>
<comment type="caution">
    <text evidence="3">The sequence shown here is derived from an EMBL/GenBank/DDBJ whole genome shotgun (WGS) entry which is preliminary data.</text>
</comment>
<dbReference type="NCBIfam" id="TIGR01076">
    <property type="entry name" value="sortase_fam"/>
    <property type="match status" value="1"/>
</dbReference>
<dbReference type="InterPro" id="IPR023365">
    <property type="entry name" value="Sortase_dom-sf"/>
</dbReference>
<evidence type="ECO:0000313" key="3">
    <source>
        <dbReference type="EMBL" id="OGZ72901.1"/>
    </source>
</evidence>
<evidence type="ECO:0000313" key="4">
    <source>
        <dbReference type="Proteomes" id="UP000176774"/>
    </source>
</evidence>
<dbReference type="Gene3D" id="2.40.260.10">
    <property type="entry name" value="Sortase"/>
    <property type="match status" value="1"/>
</dbReference>
<dbReference type="InterPro" id="IPR042003">
    <property type="entry name" value="Sortase_E"/>
</dbReference>
<evidence type="ECO:0008006" key="5">
    <source>
        <dbReference type="Google" id="ProtNLM"/>
    </source>
</evidence>
<dbReference type="STRING" id="1802214.A2908_00010"/>
<sequence length="207" mass="23165">MMQLKGKKSFAIGGIIFLFSYIIINWNTVSWIFNYREINGLMYDFFNPYQNSNLLANAAGGTKYNSNYSLVIPSIGLVTNVVISKSTSAKILENDLDYGAVYYPGSVAPGQNGQIVILGHSAPPGWPYIKHDWIFSDIEELVTGDTIVFNYNNKKYTYRVLEKKIIQKGQSVGQSELSKNNNILTLVSCWPPGENYQRIAVTATLVI</sequence>
<dbReference type="Pfam" id="PF04203">
    <property type="entry name" value="Sortase"/>
    <property type="match status" value="1"/>
</dbReference>
<evidence type="ECO:0000256" key="1">
    <source>
        <dbReference type="ARBA" id="ARBA00022801"/>
    </source>
</evidence>
<reference evidence="3 4" key="1">
    <citation type="journal article" date="2016" name="Nat. Commun.">
        <title>Thousands of microbial genomes shed light on interconnected biogeochemical processes in an aquifer system.</title>
        <authorList>
            <person name="Anantharaman K."/>
            <person name="Brown C.T."/>
            <person name="Hug L.A."/>
            <person name="Sharon I."/>
            <person name="Castelle C.J."/>
            <person name="Probst A.J."/>
            <person name="Thomas B.C."/>
            <person name="Singh A."/>
            <person name="Wilkins M.J."/>
            <person name="Karaoz U."/>
            <person name="Brodie E.L."/>
            <person name="Williams K.H."/>
            <person name="Hubbard S.S."/>
            <person name="Banfield J.F."/>
        </authorList>
    </citation>
    <scope>NUCLEOTIDE SEQUENCE [LARGE SCALE GENOMIC DNA]</scope>
</reference>
<protein>
    <recommendedName>
        <fullName evidence="5">Sortase</fullName>
    </recommendedName>
</protein>
<dbReference type="GO" id="GO:0016787">
    <property type="term" value="F:hydrolase activity"/>
    <property type="evidence" value="ECO:0007669"/>
    <property type="project" value="UniProtKB-KW"/>
</dbReference>
<keyword evidence="1" id="KW-0378">Hydrolase</keyword>
<dbReference type="AlphaFoldDB" id="A0A1G2IEF2"/>
<dbReference type="EMBL" id="MHPA01000020">
    <property type="protein sequence ID" value="OGZ72901.1"/>
    <property type="molecule type" value="Genomic_DNA"/>
</dbReference>
<keyword evidence="2" id="KW-0812">Transmembrane</keyword>
<evidence type="ECO:0000256" key="2">
    <source>
        <dbReference type="SAM" id="Phobius"/>
    </source>
</evidence>
<keyword evidence="2" id="KW-1133">Transmembrane helix</keyword>